<reference evidence="2" key="1">
    <citation type="journal article" name="BMC Genomics">
        <title>Long-read sequencing and de novo genome assembly of marine medaka (Oryzias melastigma).</title>
        <authorList>
            <person name="Liang P."/>
            <person name="Saqib H.S.A."/>
            <person name="Ni X."/>
            <person name="Shen Y."/>
        </authorList>
    </citation>
    <scope>NUCLEOTIDE SEQUENCE</scope>
    <source>
        <strain evidence="2">Bigg-433</strain>
    </source>
</reference>
<dbReference type="Proteomes" id="UP000646548">
    <property type="component" value="Unassembled WGS sequence"/>
</dbReference>
<evidence type="ECO:0000313" key="2">
    <source>
        <dbReference type="EMBL" id="KAF6734630.1"/>
    </source>
</evidence>
<organism evidence="2 3">
    <name type="scientific">Oryzias melastigma</name>
    <name type="common">Marine medaka</name>
    <dbReference type="NCBI Taxonomy" id="30732"/>
    <lineage>
        <taxon>Eukaryota</taxon>
        <taxon>Metazoa</taxon>
        <taxon>Chordata</taxon>
        <taxon>Craniata</taxon>
        <taxon>Vertebrata</taxon>
        <taxon>Euteleostomi</taxon>
        <taxon>Actinopterygii</taxon>
        <taxon>Neopterygii</taxon>
        <taxon>Teleostei</taxon>
        <taxon>Neoteleostei</taxon>
        <taxon>Acanthomorphata</taxon>
        <taxon>Ovalentaria</taxon>
        <taxon>Atherinomorphae</taxon>
        <taxon>Beloniformes</taxon>
        <taxon>Adrianichthyidae</taxon>
        <taxon>Oryziinae</taxon>
        <taxon>Oryzias</taxon>
    </lineage>
</organism>
<protein>
    <submittedName>
        <fullName evidence="2">Uncharacterized protein</fullName>
    </submittedName>
</protein>
<proteinExistence type="predicted"/>
<comment type="caution">
    <text evidence="2">The sequence shown here is derived from an EMBL/GenBank/DDBJ whole genome shotgun (WGS) entry which is preliminary data.</text>
</comment>
<sequence length="89" mass="9579">MISLRVGDKQNSEQEWSAGGRARAGGESCGLMSRGSGAADSTVSAEPPRKQQQQQQQHHRQQKMLLSSRAAPQPLRSALGHAVSACVRR</sequence>
<feature type="compositionally biased region" description="Basic and acidic residues" evidence="1">
    <location>
        <begin position="1"/>
        <end position="12"/>
    </location>
</feature>
<evidence type="ECO:0000256" key="1">
    <source>
        <dbReference type="SAM" id="MobiDB-lite"/>
    </source>
</evidence>
<gene>
    <name evidence="2" type="ORF">FQA47_004040</name>
</gene>
<dbReference type="AlphaFoldDB" id="A0A834FIA8"/>
<dbReference type="EMBL" id="WKFB01000127">
    <property type="protein sequence ID" value="KAF6734630.1"/>
    <property type="molecule type" value="Genomic_DNA"/>
</dbReference>
<feature type="region of interest" description="Disordered" evidence="1">
    <location>
        <begin position="1"/>
        <end position="89"/>
    </location>
</feature>
<name>A0A834FIA8_ORYME</name>
<evidence type="ECO:0000313" key="3">
    <source>
        <dbReference type="Proteomes" id="UP000646548"/>
    </source>
</evidence>
<accession>A0A834FIA8</accession>